<evidence type="ECO:0000313" key="3">
    <source>
        <dbReference type="Proteomes" id="UP000784294"/>
    </source>
</evidence>
<feature type="compositionally biased region" description="Polar residues" evidence="1">
    <location>
        <begin position="8"/>
        <end position="19"/>
    </location>
</feature>
<reference evidence="2" key="1">
    <citation type="submission" date="2018-11" db="EMBL/GenBank/DDBJ databases">
        <authorList>
            <consortium name="Pathogen Informatics"/>
        </authorList>
    </citation>
    <scope>NUCLEOTIDE SEQUENCE</scope>
</reference>
<dbReference type="AlphaFoldDB" id="A0A448WCN6"/>
<sequence>MSRRKKQSQAVAETDVNQFTPSPSPAPTTSSLSLSPAIDAWPINLFADHEDISGCSGHLSTITGIEESDEEDANQVSMSCVSIAQKVDSVGPCRGLTRTLNHSRLSIATLPGLLSGDGQILMESQSHNDKIPYMPENHSSVASPACFHPDYPRPDLTLELILDK</sequence>
<organism evidence="2 3">
    <name type="scientific">Protopolystoma xenopodis</name>
    <dbReference type="NCBI Taxonomy" id="117903"/>
    <lineage>
        <taxon>Eukaryota</taxon>
        <taxon>Metazoa</taxon>
        <taxon>Spiralia</taxon>
        <taxon>Lophotrochozoa</taxon>
        <taxon>Platyhelminthes</taxon>
        <taxon>Monogenea</taxon>
        <taxon>Polyopisthocotylea</taxon>
        <taxon>Polystomatidea</taxon>
        <taxon>Polystomatidae</taxon>
        <taxon>Protopolystoma</taxon>
    </lineage>
</organism>
<dbReference type="Proteomes" id="UP000784294">
    <property type="component" value="Unassembled WGS sequence"/>
</dbReference>
<comment type="caution">
    <text evidence="2">The sequence shown here is derived from an EMBL/GenBank/DDBJ whole genome shotgun (WGS) entry which is preliminary data.</text>
</comment>
<proteinExistence type="predicted"/>
<dbReference type="EMBL" id="CAAALY010004192">
    <property type="protein sequence ID" value="VEL08523.1"/>
    <property type="molecule type" value="Genomic_DNA"/>
</dbReference>
<gene>
    <name evidence="2" type="ORF">PXEA_LOCUS1963</name>
</gene>
<name>A0A448WCN6_9PLAT</name>
<accession>A0A448WCN6</accession>
<protein>
    <submittedName>
        <fullName evidence="2">Uncharacterized protein</fullName>
    </submittedName>
</protein>
<feature type="region of interest" description="Disordered" evidence="1">
    <location>
        <begin position="1"/>
        <end position="33"/>
    </location>
</feature>
<evidence type="ECO:0000313" key="2">
    <source>
        <dbReference type="EMBL" id="VEL08523.1"/>
    </source>
</evidence>
<keyword evidence="3" id="KW-1185">Reference proteome</keyword>
<evidence type="ECO:0000256" key="1">
    <source>
        <dbReference type="SAM" id="MobiDB-lite"/>
    </source>
</evidence>